<dbReference type="EMBL" id="CM009297">
    <property type="protein sequence ID" value="PNT22258.1"/>
    <property type="molecule type" value="Genomic_DNA"/>
</dbReference>
<dbReference type="Proteomes" id="UP000006729">
    <property type="component" value="Chromosome 8"/>
</dbReference>
<dbReference type="STRING" id="3694.U5G1B2"/>
<protein>
    <submittedName>
        <fullName evidence="2">Uncharacterized protein</fullName>
    </submittedName>
</protein>
<keyword evidence="3" id="KW-1185">Reference proteome</keyword>
<dbReference type="EMBL" id="CM009297">
    <property type="protein sequence ID" value="PNT22257.1"/>
    <property type="molecule type" value="Genomic_DNA"/>
</dbReference>
<proteinExistence type="predicted"/>
<dbReference type="HOGENOM" id="CLU_3109965_0_0_1"/>
<sequence length="51" mass="5695">MDGRLGAVIPVSLLAGIPATLFILLQFPLLVEIFISTYGPGIFNRKMKLWY</sequence>
<dbReference type="EMBL" id="CM009297">
    <property type="protein sequence ID" value="PNT22256.1"/>
    <property type="molecule type" value="Genomic_DNA"/>
</dbReference>
<keyword evidence="1" id="KW-0472">Membrane</keyword>
<reference evidence="2" key="2">
    <citation type="submission" date="2017-07" db="EMBL/GenBank/DDBJ databases">
        <title>WGS assembly of Populus trichocarpa.</title>
        <authorList>
            <person name="Tuskan G."/>
            <person name="Difazio S."/>
            <person name="Jansson S."/>
            <person name="Bohlmann J."/>
            <person name="Grigoriev I."/>
            <person name="Hellsten U."/>
            <person name="Putnam N."/>
            <person name="Ralph S."/>
            <person name="Rombauts S."/>
            <person name="Salamov A."/>
            <person name="Schein J."/>
            <person name="Sterck L."/>
            <person name="Aerts A."/>
            <person name="Bhalerao R."/>
            <person name="Bhalerao R."/>
            <person name="Blaudez D."/>
            <person name="Boerjan W."/>
            <person name="Brun A."/>
            <person name="Brunner A."/>
            <person name="Busov V."/>
            <person name="Campbell M."/>
            <person name="Carlson J."/>
            <person name="Chalot M."/>
            <person name="Chapman J."/>
            <person name="Chen G."/>
            <person name="Cooper D."/>
            <person name="Coutinho P."/>
            <person name="Couturier J."/>
            <person name="Covert S."/>
            <person name="Cronk Q."/>
            <person name="Cunningham R."/>
            <person name="Davis J."/>
            <person name="Degroeve S."/>
            <person name="Dejardin A."/>
            <person name="Depamphilis C."/>
            <person name="Detter J."/>
            <person name="Dirks B."/>
            <person name="Dubchak I."/>
            <person name="Duplessis S."/>
            <person name="Ehlting J."/>
            <person name="Ellis B."/>
            <person name="Gendler K."/>
            <person name="Goodstein D."/>
            <person name="Gribskov M."/>
            <person name="Grimwood J."/>
            <person name="Groover A."/>
            <person name="Gunter L."/>
            <person name="Hamberger B."/>
            <person name="Heinze B."/>
            <person name="Helariutta Y."/>
            <person name="Henrissat B."/>
            <person name="Holligan D."/>
            <person name="Holt R."/>
            <person name="Huang W."/>
            <person name="Islam-Faridi N."/>
            <person name="Jones S."/>
            <person name="Jones-Rhoades M."/>
            <person name="Jorgensen R."/>
            <person name="Joshi C."/>
            <person name="Kangasjarvi J."/>
            <person name="Karlsson J."/>
            <person name="Kelleher C."/>
            <person name="Kirkpatrick R."/>
            <person name="Kirst M."/>
            <person name="Kohler A."/>
            <person name="Kalluri U."/>
            <person name="Larimer F."/>
            <person name="Leebens-Mack J."/>
            <person name="Leple J."/>
            <person name="Locascio P."/>
            <person name="Lou Y."/>
            <person name="Lucas S."/>
            <person name="Martin F."/>
            <person name="Montanini B."/>
            <person name="Napoli C."/>
            <person name="Nelson D."/>
            <person name="Nelson C."/>
            <person name="Nieminen K."/>
            <person name="Nilsson O."/>
            <person name="Pereda V."/>
            <person name="Peter G."/>
            <person name="Philippe R."/>
            <person name="Pilate G."/>
            <person name="Poliakov A."/>
            <person name="Razumovskaya J."/>
            <person name="Richardson P."/>
            <person name="Rinaldi C."/>
            <person name="Ritland K."/>
            <person name="Rouze P."/>
            <person name="Ryaboy D."/>
            <person name="Schmutz J."/>
            <person name="Schrader J."/>
            <person name="Segerman B."/>
            <person name="Shin H."/>
            <person name="Siddiqui A."/>
            <person name="Sterky F."/>
            <person name="Terry A."/>
            <person name="Tsai C."/>
            <person name="Uberbacher E."/>
            <person name="Unneberg P."/>
            <person name="Vahala J."/>
            <person name="Wall K."/>
            <person name="Wessler S."/>
            <person name="Yang G."/>
            <person name="Yin T."/>
            <person name="Douglas C."/>
            <person name="Marra M."/>
            <person name="Sandberg G."/>
            <person name="Van De Peer Y."/>
            <person name="Rokhsar D."/>
        </authorList>
    </citation>
    <scope>NUCLEOTIDE SEQUENCE</scope>
    <source>
        <strain evidence="2">Nisqually-1</strain>
    </source>
</reference>
<feature type="transmembrane region" description="Helical" evidence="1">
    <location>
        <begin position="12"/>
        <end position="38"/>
    </location>
</feature>
<organism evidence="2 3">
    <name type="scientific">Populus trichocarpa</name>
    <name type="common">Western balsam poplar</name>
    <name type="synonym">Populus balsamifera subsp. trichocarpa</name>
    <dbReference type="NCBI Taxonomy" id="3694"/>
    <lineage>
        <taxon>Eukaryota</taxon>
        <taxon>Viridiplantae</taxon>
        <taxon>Streptophyta</taxon>
        <taxon>Embryophyta</taxon>
        <taxon>Tracheophyta</taxon>
        <taxon>Spermatophyta</taxon>
        <taxon>Magnoliopsida</taxon>
        <taxon>eudicotyledons</taxon>
        <taxon>Gunneridae</taxon>
        <taxon>Pentapetalae</taxon>
        <taxon>rosids</taxon>
        <taxon>fabids</taxon>
        <taxon>Malpighiales</taxon>
        <taxon>Salicaceae</taxon>
        <taxon>Saliceae</taxon>
        <taxon>Populus</taxon>
    </lineage>
</organism>
<gene>
    <name evidence="2" type="ORF">POPTR_008G023000</name>
</gene>
<dbReference type="InParanoid" id="U5G1B2"/>
<dbReference type="AlphaFoldDB" id="U5G1B2"/>
<name>U5G1B2_POPTR</name>
<evidence type="ECO:0000313" key="3">
    <source>
        <dbReference type="Proteomes" id="UP000006729"/>
    </source>
</evidence>
<reference evidence="2 3" key="1">
    <citation type="journal article" date="2006" name="Science">
        <title>The genome of black cottonwood, Populus trichocarpa (Torr. &amp; Gray).</title>
        <authorList>
            <person name="Tuskan G.A."/>
            <person name="Difazio S."/>
            <person name="Jansson S."/>
            <person name="Bohlmann J."/>
            <person name="Grigoriev I."/>
            <person name="Hellsten U."/>
            <person name="Putnam N."/>
            <person name="Ralph S."/>
            <person name="Rombauts S."/>
            <person name="Salamov A."/>
            <person name="Schein J."/>
            <person name="Sterck L."/>
            <person name="Aerts A."/>
            <person name="Bhalerao R.R."/>
            <person name="Bhalerao R.P."/>
            <person name="Blaudez D."/>
            <person name="Boerjan W."/>
            <person name="Brun A."/>
            <person name="Brunner A."/>
            <person name="Busov V."/>
            <person name="Campbell M."/>
            <person name="Carlson J."/>
            <person name="Chalot M."/>
            <person name="Chapman J."/>
            <person name="Chen G.L."/>
            <person name="Cooper D."/>
            <person name="Coutinho P.M."/>
            <person name="Couturier J."/>
            <person name="Covert S."/>
            <person name="Cronk Q."/>
            <person name="Cunningham R."/>
            <person name="Davis J."/>
            <person name="Degroeve S."/>
            <person name="Dejardin A."/>
            <person name="Depamphilis C."/>
            <person name="Detter J."/>
            <person name="Dirks B."/>
            <person name="Dubchak I."/>
            <person name="Duplessis S."/>
            <person name="Ehlting J."/>
            <person name="Ellis B."/>
            <person name="Gendler K."/>
            <person name="Goodstein D."/>
            <person name="Gribskov M."/>
            <person name="Grimwood J."/>
            <person name="Groover A."/>
            <person name="Gunter L."/>
            <person name="Hamberger B."/>
            <person name="Heinze B."/>
            <person name="Helariutta Y."/>
            <person name="Henrissat B."/>
            <person name="Holligan D."/>
            <person name="Holt R."/>
            <person name="Huang W."/>
            <person name="Islam-Faridi N."/>
            <person name="Jones S."/>
            <person name="Jones-Rhoades M."/>
            <person name="Jorgensen R."/>
            <person name="Joshi C."/>
            <person name="Kangasjarvi J."/>
            <person name="Karlsson J."/>
            <person name="Kelleher C."/>
            <person name="Kirkpatrick R."/>
            <person name="Kirst M."/>
            <person name="Kohler A."/>
            <person name="Kalluri U."/>
            <person name="Larimer F."/>
            <person name="Leebens-Mack J."/>
            <person name="Leple J.C."/>
            <person name="Locascio P."/>
            <person name="Lou Y."/>
            <person name="Lucas S."/>
            <person name="Martin F."/>
            <person name="Montanini B."/>
            <person name="Napoli C."/>
            <person name="Nelson D.R."/>
            <person name="Nelson C."/>
            <person name="Nieminen K."/>
            <person name="Nilsson O."/>
            <person name="Pereda V."/>
            <person name="Peter G."/>
            <person name="Philippe R."/>
            <person name="Pilate G."/>
            <person name="Poliakov A."/>
            <person name="Razumovskaya J."/>
            <person name="Richardson P."/>
            <person name="Rinaldi C."/>
            <person name="Ritland K."/>
            <person name="Rouze P."/>
            <person name="Ryaboy D."/>
            <person name="Schmutz J."/>
            <person name="Schrader J."/>
            <person name="Segerman B."/>
            <person name="Shin H."/>
            <person name="Siddiqui A."/>
            <person name="Sterky F."/>
            <person name="Terry A."/>
            <person name="Tsai C.J."/>
            <person name="Uberbacher E."/>
            <person name="Unneberg P."/>
            <person name="Vahala J."/>
            <person name="Wall K."/>
            <person name="Wessler S."/>
            <person name="Yang G."/>
            <person name="Yin T."/>
            <person name="Douglas C."/>
            <person name="Marra M."/>
            <person name="Sandberg G."/>
            <person name="Van de Peer Y."/>
            <person name="Rokhsar D."/>
        </authorList>
    </citation>
    <scope>NUCLEOTIDE SEQUENCE [LARGE SCALE GENOMIC DNA]</scope>
    <source>
        <strain evidence="3">cv. Nisqually</strain>
        <strain evidence="2">Nisqually-1</strain>
    </source>
</reference>
<keyword evidence="1" id="KW-1133">Transmembrane helix</keyword>
<keyword evidence="1" id="KW-0812">Transmembrane</keyword>
<accession>U5G1B2</accession>
<evidence type="ECO:0000313" key="2">
    <source>
        <dbReference type="EMBL" id="PNT22257.1"/>
    </source>
</evidence>
<evidence type="ECO:0000256" key="1">
    <source>
        <dbReference type="SAM" id="Phobius"/>
    </source>
</evidence>